<comment type="caution">
    <text evidence="1">The sequence shown here is derived from an EMBL/GenBank/DDBJ whole genome shotgun (WGS) entry which is preliminary data.</text>
</comment>
<dbReference type="Proteomes" id="UP001154322">
    <property type="component" value="Unassembled WGS sequence"/>
</dbReference>
<sequence length="49" mass="5928">MSRKQRLRSLGNLLQLRDTTQCSRAREIYRQQYQRAARRLHNEKQLQAG</sequence>
<protein>
    <submittedName>
        <fullName evidence="1">Uncharacterized protein</fullName>
    </submittedName>
</protein>
<gene>
    <name evidence="1" type="ORF">WJ0W_006390</name>
</gene>
<evidence type="ECO:0000313" key="2">
    <source>
        <dbReference type="Proteomes" id="UP001154322"/>
    </source>
</evidence>
<dbReference type="EMBL" id="CALYLO010000015">
    <property type="protein sequence ID" value="CAH8249204.1"/>
    <property type="molecule type" value="Genomic_DNA"/>
</dbReference>
<reference evidence="1" key="1">
    <citation type="submission" date="2022-06" db="EMBL/GenBank/DDBJ databases">
        <authorList>
            <person name="Dietemann V."/>
            <person name="Ory F."/>
            <person name="Dainat B."/>
            <person name="Oberhansli S."/>
        </authorList>
    </citation>
    <scope>NUCLEOTIDE SEQUENCE</scope>
    <source>
        <strain evidence="1">Ena-SAMPLE-TAB-26-04-2022-14:26:32:270-5432</strain>
    </source>
</reference>
<keyword evidence="2" id="KW-1185">Reference proteome</keyword>
<proteinExistence type="predicted"/>
<accession>A0ABM9GBZ5</accession>
<dbReference type="RefSeq" id="WP_213426018.1">
    <property type="nucleotide sequence ID" value="NZ_AP031286.1"/>
</dbReference>
<evidence type="ECO:0000313" key="1">
    <source>
        <dbReference type="EMBL" id="CAH8249204.1"/>
    </source>
</evidence>
<organism evidence="1 2">
    <name type="scientific">Paenibacillus melissococcoides</name>
    <dbReference type="NCBI Taxonomy" id="2912268"/>
    <lineage>
        <taxon>Bacteria</taxon>
        <taxon>Bacillati</taxon>
        <taxon>Bacillota</taxon>
        <taxon>Bacilli</taxon>
        <taxon>Bacillales</taxon>
        <taxon>Paenibacillaceae</taxon>
        <taxon>Paenibacillus</taxon>
    </lineage>
</organism>
<name>A0ABM9GBZ5_9BACL</name>